<reference evidence="4 5" key="1">
    <citation type="journal article" date="2020" name="Mol. Plant">
        <title>The Chromosome-Based Rubber Tree Genome Provides New Insights into Spurge Genome Evolution and Rubber Biosynthesis.</title>
        <authorList>
            <person name="Liu J."/>
            <person name="Shi C."/>
            <person name="Shi C.C."/>
            <person name="Li W."/>
            <person name="Zhang Q.J."/>
            <person name="Zhang Y."/>
            <person name="Li K."/>
            <person name="Lu H.F."/>
            <person name="Shi C."/>
            <person name="Zhu S.T."/>
            <person name="Xiao Z.Y."/>
            <person name="Nan H."/>
            <person name="Yue Y."/>
            <person name="Zhu X.G."/>
            <person name="Wu Y."/>
            <person name="Hong X.N."/>
            <person name="Fan G.Y."/>
            <person name="Tong Y."/>
            <person name="Zhang D."/>
            <person name="Mao C.L."/>
            <person name="Liu Y.L."/>
            <person name="Hao S.J."/>
            <person name="Liu W.Q."/>
            <person name="Lv M.Q."/>
            <person name="Zhang H.B."/>
            <person name="Liu Y."/>
            <person name="Hu-Tang G.R."/>
            <person name="Wang J.P."/>
            <person name="Wang J.H."/>
            <person name="Sun Y.H."/>
            <person name="Ni S.B."/>
            <person name="Chen W.B."/>
            <person name="Zhang X.C."/>
            <person name="Jiao Y.N."/>
            <person name="Eichler E.E."/>
            <person name="Li G.H."/>
            <person name="Liu X."/>
            <person name="Gao L.Z."/>
        </authorList>
    </citation>
    <scope>NUCLEOTIDE SEQUENCE [LARGE SCALE GENOMIC DNA]</scope>
    <source>
        <strain evidence="5">cv. GT1</strain>
        <tissue evidence="4">Leaf</tissue>
    </source>
</reference>
<name>A0A6A6L3L9_HEVBR</name>
<evidence type="ECO:0000256" key="3">
    <source>
        <dbReference type="SAM" id="Coils"/>
    </source>
</evidence>
<evidence type="ECO:0000313" key="4">
    <source>
        <dbReference type="EMBL" id="KAF2294746.1"/>
    </source>
</evidence>
<keyword evidence="5" id="KW-1185">Reference proteome</keyword>
<organism evidence="4 5">
    <name type="scientific">Hevea brasiliensis</name>
    <name type="common">Para rubber tree</name>
    <name type="synonym">Siphonia brasiliensis</name>
    <dbReference type="NCBI Taxonomy" id="3981"/>
    <lineage>
        <taxon>Eukaryota</taxon>
        <taxon>Viridiplantae</taxon>
        <taxon>Streptophyta</taxon>
        <taxon>Embryophyta</taxon>
        <taxon>Tracheophyta</taxon>
        <taxon>Spermatophyta</taxon>
        <taxon>Magnoliopsida</taxon>
        <taxon>eudicotyledons</taxon>
        <taxon>Gunneridae</taxon>
        <taxon>Pentapetalae</taxon>
        <taxon>rosids</taxon>
        <taxon>fabids</taxon>
        <taxon>Malpighiales</taxon>
        <taxon>Euphorbiaceae</taxon>
        <taxon>Crotonoideae</taxon>
        <taxon>Micrandreae</taxon>
        <taxon>Hevea</taxon>
    </lineage>
</organism>
<evidence type="ECO:0000256" key="1">
    <source>
        <dbReference type="ARBA" id="ARBA00005921"/>
    </source>
</evidence>
<gene>
    <name evidence="4" type="ORF">GH714_015987</name>
</gene>
<comment type="caution">
    <text evidence="4">The sequence shown here is derived from an EMBL/GenBank/DDBJ whole genome shotgun (WGS) entry which is preliminary data.</text>
</comment>
<proteinExistence type="inferred from homology"/>
<feature type="coiled-coil region" evidence="3">
    <location>
        <begin position="15"/>
        <end position="74"/>
    </location>
</feature>
<keyword evidence="2 3" id="KW-0175">Coiled coil</keyword>
<dbReference type="InterPro" id="IPR008587">
    <property type="entry name" value="FPP_plant"/>
</dbReference>
<evidence type="ECO:0000313" key="5">
    <source>
        <dbReference type="Proteomes" id="UP000467840"/>
    </source>
</evidence>
<comment type="similarity">
    <text evidence="1">Belongs to the FPP family.</text>
</comment>
<protein>
    <submittedName>
        <fullName evidence="4">Uncharacterized protein</fullName>
    </submittedName>
</protein>
<sequence length="85" mass="9771">MILLSKKKLLQEDVAGQEEAEVVCLRKDLDEALKERLAANEKLANSDAALKECMQQLSSLQEEQEQKIQDAVIKQKVNLRRHRKN</sequence>
<dbReference type="AlphaFoldDB" id="A0A6A6L3L9"/>
<accession>A0A6A6L3L9</accession>
<dbReference type="PANTHER" id="PTHR31580:SF8">
    <property type="entry name" value="FILAMENT-LIKE PROTEIN (DUF869)"/>
    <property type="match status" value="1"/>
</dbReference>
<evidence type="ECO:0000256" key="2">
    <source>
        <dbReference type="ARBA" id="ARBA00023054"/>
    </source>
</evidence>
<dbReference type="Proteomes" id="UP000467840">
    <property type="component" value="Chromosome 7"/>
</dbReference>
<dbReference type="EMBL" id="JAAGAX010000013">
    <property type="protein sequence ID" value="KAF2294746.1"/>
    <property type="molecule type" value="Genomic_DNA"/>
</dbReference>
<dbReference type="Pfam" id="PF05911">
    <property type="entry name" value="FPP"/>
    <property type="match status" value="1"/>
</dbReference>
<dbReference type="PANTHER" id="PTHR31580">
    <property type="entry name" value="FILAMENT-LIKE PLANT PROTEIN 4"/>
    <property type="match status" value="1"/>
</dbReference>